<gene>
    <name evidence="2" type="ORF">B0I36DRAFT_278637</name>
</gene>
<dbReference type="InterPro" id="IPR021842">
    <property type="entry name" value="DUF3435"/>
</dbReference>
<organism evidence="2 3">
    <name type="scientific">Microdochium trichocladiopsis</name>
    <dbReference type="NCBI Taxonomy" id="1682393"/>
    <lineage>
        <taxon>Eukaryota</taxon>
        <taxon>Fungi</taxon>
        <taxon>Dikarya</taxon>
        <taxon>Ascomycota</taxon>
        <taxon>Pezizomycotina</taxon>
        <taxon>Sordariomycetes</taxon>
        <taxon>Xylariomycetidae</taxon>
        <taxon>Xylariales</taxon>
        <taxon>Microdochiaceae</taxon>
        <taxon>Microdochium</taxon>
    </lineage>
</organism>
<keyword evidence="3" id="KW-1185">Reference proteome</keyword>
<sequence length="734" mass="83439">MPRRQRSRKDEYDSDDSFSPEDVFDVDEEASDAESDITEVDPFDDVDCHVDVEDLADLLGAAHPPEFYQRIAEQVDDSDLDTQDYSPGTERLLDAVEDHWQRFCRGNGFGDPCRRLKSIYLGILVSFFTWRLDLKTGKDDRKIKGIKTASSLGTNWKVFRLVYEKAVGAKLDPKLNRQMHKVLRRLAKDYKLSTKKRENRCMTIDDLKEQIETTVSTPEKSFDLGELRILMVLFLLLLAPAGSRPMAILRLRFGDIRVVLARDPEGGPHKLLLQFTPEFTKTYLGTKDAKTFTVPETLFDPTLLLSPDAFLLGILFRHRAFRAFRAPDFVSASQLVGLDIYPGERELRLPLRRDLDDVPLFRRAVKTLTGFEMSPTEPITYSMMAGWIKKIGELLGRLYPTICYNLRYNAGNELDGSPYASDAIRNLALDHNSSVPFQKHYLGRQLRLDTWAIIRGQEPQQALLKQACSIGHANSKRRPTELTAEQLASVNTDPRIRKLEEEVKRLPHRSEERQKAVRAVRSEKQRLKRALLERTKVEWTDEQAVEDIQNQLQGLGFSKSMDVDTASAPQRPAQKRLVDALTAPVDDTLEGYYRRRANLIDAIVAYCGVAEGRTARRTNVSAAKKQVPSPGSPSPEESPLKAAMLSVFIENEQERPRRCFLCIGAALTLGPDDPHVQKLTSEFYTSGDLSKHFRRRHLKLLPDNAKPRCEVCDFDLTCKMHLQSHAMKVHGTVS</sequence>
<comment type="caution">
    <text evidence="2">The sequence shown here is derived from an EMBL/GenBank/DDBJ whole genome shotgun (WGS) entry which is preliminary data.</text>
</comment>
<dbReference type="PANTHER" id="PTHR37535:SF2">
    <property type="entry name" value="FINGER DOMAIN PROTEIN, PUTATIVE (AFU_ORTHOLOGUE AFUA_6G09300)-RELATED"/>
    <property type="match status" value="1"/>
</dbReference>
<dbReference type="PANTHER" id="PTHR37535">
    <property type="entry name" value="FLUG DOMAIN PROTEIN"/>
    <property type="match status" value="1"/>
</dbReference>
<evidence type="ECO:0000313" key="3">
    <source>
        <dbReference type="Proteomes" id="UP000756346"/>
    </source>
</evidence>
<dbReference type="RefSeq" id="XP_046004749.1">
    <property type="nucleotide sequence ID" value="XM_046151444.1"/>
</dbReference>
<evidence type="ECO:0000256" key="1">
    <source>
        <dbReference type="SAM" id="MobiDB-lite"/>
    </source>
</evidence>
<reference evidence="2" key="1">
    <citation type="journal article" date="2021" name="Nat. Commun.">
        <title>Genetic determinants of endophytism in the Arabidopsis root mycobiome.</title>
        <authorList>
            <person name="Mesny F."/>
            <person name="Miyauchi S."/>
            <person name="Thiergart T."/>
            <person name="Pickel B."/>
            <person name="Atanasova L."/>
            <person name="Karlsson M."/>
            <person name="Huettel B."/>
            <person name="Barry K.W."/>
            <person name="Haridas S."/>
            <person name="Chen C."/>
            <person name="Bauer D."/>
            <person name="Andreopoulos W."/>
            <person name="Pangilinan J."/>
            <person name="LaButti K."/>
            <person name="Riley R."/>
            <person name="Lipzen A."/>
            <person name="Clum A."/>
            <person name="Drula E."/>
            <person name="Henrissat B."/>
            <person name="Kohler A."/>
            <person name="Grigoriev I.V."/>
            <person name="Martin F.M."/>
            <person name="Hacquard S."/>
        </authorList>
    </citation>
    <scope>NUCLEOTIDE SEQUENCE</scope>
    <source>
        <strain evidence="2">MPI-CAGE-CH-0230</strain>
    </source>
</reference>
<dbReference type="GeneID" id="70180990"/>
<dbReference type="EMBL" id="JAGTJQ010000014">
    <property type="protein sequence ID" value="KAH7012484.1"/>
    <property type="molecule type" value="Genomic_DNA"/>
</dbReference>
<feature type="compositionally biased region" description="Acidic residues" evidence="1">
    <location>
        <begin position="12"/>
        <end position="38"/>
    </location>
</feature>
<accession>A0A9P8XTZ7</accession>
<protein>
    <submittedName>
        <fullName evidence="2">C2H2 finger domain protein</fullName>
    </submittedName>
</protein>
<feature type="region of interest" description="Disordered" evidence="1">
    <location>
        <begin position="617"/>
        <end position="638"/>
    </location>
</feature>
<dbReference type="AlphaFoldDB" id="A0A9P8XTZ7"/>
<proteinExistence type="predicted"/>
<evidence type="ECO:0000313" key="2">
    <source>
        <dbReference type="EMBL" id="KAH7012484.1"/>
    </source>
</evidence>
<dbReference type="OrthoDB" id="4697250at2759"/>
<name>A0A9P8XTZ7_9PEZI</name>
<dbReference type="Pfam" id="PF11917">
    <property type="entry name" value="DUF3435"/>
    <property type="match status" value="1"/>
</dbReference>
<dbReference type="Proteomes" id="UP000756346">
    <property type="component" value="Unassembled WGS sequence"/>
</dbReference>
<feature type="region of interest" description="Disordered" evidence="1">
    <location>
        <begin position="1"/>
        <end position="38"/>
    </location>
</feature>